<feature type="compositionally biased region" description="Gly residues" evidence="1">
    <location>
        <begin position="528"/>
        <end position="538"/>
    </location>
</feature>
<organism evidence="2 3">
    <name type="scientific">Gonium pectorale</name>
    <name type="common">Green alga</name>
    <dbReference type="NCBI Taxonomy" id="33097"/>
    <lineage>
        <taxon>Eukaryota</taxon>
        <taxon>Viridiplantae</taxon>
        <taxon>Chlorophyta</taxon>
        <taxon>core chlorophytes</taxon>
        <taxon>Chlorophyceae</taxon>
        <taxon>CS clade</taxon>
        <taxon>Chlamydomonadales</taxon>
        <taxon>Volvocaceae</taxon>
        <taxon>Gonium</taxon>
    </lineage>
</organism>
<feature type="compositionally biased region" description="Gly residues" evidence="1">
    <location>
        <begin position="591"/>
        <end position="609"/>
    </location>
</feature>
<feature type="compositionally biased region" description="Pro residues" evidence="1">
    <location>
        <begin position="350"/>
        <end position="374"/>
    </location>
</feature>
<dbReference type="OrthoDB" id="552044at2759"/>
<proteinExistence type="predicted"/>
<comment type="caution">
    <text evidence="2">The sequence shown here is derived from an EMBL/GenBank/DDBJ whole genome shotgun (WGS) entry which is preliminary data.</text>
</comment>
<evidence type="ECO:0000256" key="1">
    <source>
        <dbReference type="SAM" id="MobiDB-lite"/>
    </source>
</evidence>
<evidence type="ECO:0000313" key="2">
    <source>
        <dbReference type="EMBL" id="KXZ43321.1"/>
    </source>
</evidence>
<gene>
    <name evidence="2" type="ORF">GPECTOR_94g643</name>
</gene>
<dbReference type="EMBL" id="LSYV01000095">
    <property type="protein sequence ID" value="KXZ43321.1"/>
    <property type="molecule type" value="Genomic_DNA"/>
</dbReference>
<evidence type="ECO:0000313" key="3">
    <source>
        <dbReference type="Proteomes" id="UP000075714"/>
    </source>
</evidence>
<accession>A0A150G0H2</accession>
<feature type="region of interest" description="Disordered" evidence="1">
    <location>
        <begin position="92"/>
        <end position="211"/>
    </location>
</feature>
<feature type="compositionally biased region" description="Gly residues" evidence="1">
    <location>
        <begin position="94"/>
        <end position="113"/>
    </location>
</feature>
<feature type="region of interest" description="Disordered" evidence="1">
    <location>
        <begin position="577"/>
        <end position="683"/>
    </location>
</feature>
<reference evidence="3" key="1">
    <citation type="journal article" date="2016" name="Nat. Commun.">
        <title>The Gonium pectorale genome demonstrates co-option of cell cycle regulation during the evolution of multicellularity.</title>
        <authorList>
            <person name="Hanschen E.R."/>
            <person name="Marriage T.N."/>
            <person name="Ferris P.J."/>
            <person name="Hamaji T."/>
            <person name="Toyoda A."/>
            <person name="Fujiyama A."/>
            <person name="Neme R."/>
            <person name="Noguchi H."/>
            <person name="Minakuchi Y."/>
            <person name="Suzuki M."/>
            <person name="Kawai-Toyooka H."/>
            <person name="Smith D.R."/>
            <person name="Sparks H."/>
            <person name="Anderson J."/>
            <person name="Bakaric R."/>
            <person name="Luria V."/>
            <person name="Karger A."/>
            <person name="Kirschner M.W."/>
            <person name="Durand P.M."/>
            <person name="Michod R.E."/>
            <person name="Nozaki H."/>
            <person name="Olson B.J."/>
        </authorList>
    </citation>
    <scope>NUCLEOTIDE SEQUENCE [LARGE SCALE GENOMIC DNA]</scope>
    <source>
        <strain evidence="3">NIES-2863</strain>
    </source>
</reference>
<feature type="compositionally biased region" description="Pro residues" evidence="1">
    <location>
        <begin position="457"/>
        <end position="473"/>
    </location>
</feature>
<dbReference type="STRING" id="33097.A0A150G0H2"/>
<feature type="region of interest" description="Disordered" evidence="1">
    <location>
        <begin position="339"/>
        <end position="374"/>
    </location>
</feature>
<sequence length="683" mass="68079">MRKLSALKRPVPQRPAEELGGARGRSAGGAALVVSMERAGSAGGIEGGGSLGSSRKWMDPGEGDVPLSAAPVDAVGSGMAAVRSRVHSAEVYGSGSGSAAGNGGGGATGGRPGRPGHAREGPRRNSDEVPHATGATANAPGEAQSPGKDSAGGGGAAAADATQLSGDSRRLLAPLKRPGSGQGAFGGQPTEPSSPIRVGSRPGSGRSPAVAVAGPLGDGSINAEKYIAFAVKNPEVAMAAAQAALNANGGRARARWNLPPPEQAAPLPPQAQPVLLGAAAAAPPWSQQQHLQLMQQQGAAQLSQPQQHPLAAAMVAIPQAQQQQRPSVALMDGAHEIRRANSEGPRGPFGRPPPMLDMPPQPGIQPPPQLGAGPVPPMWGGPPVLPPPPQPGVPPAPGLFGDVPGGGWPPDGLHDGSGRLMGYGPGGPYPGLQPGRPHVPPGADGWGGGMGHGPQHMHPPPPPHMQQPGPPLPHWNGYGYPPNRGPSPNHGPGAGPAYGDPYGPVPDAHRQPPHRRLSGGLQAQLPDGGPGGPGFGPGGPGPDLPDYMRVSMSRMVAGWSAPNARHGALSGFNDVWSHRNNSGHNRPPQGYAGGPGGGGGPAAGPGQGSGLPPAPGAQPYGGATERMVFGDDPPHNLHPDGGGGGGARGTGFEGLSLAEVLASKPKKEPPNFKKGSGSGMKQE</sequence>
<feature type="compositionally biased region" description="Basic and acidic residues" evidence="1">
    <location>
        <begin position="628"/>
        <end position="638"/>
    </location>
</feature>
<feature type="region of interest" description="Disordered" evidence="1">
    <location>
        <begin position="423"/>
        <end position="547"/>
    </location>
</feature>
<keyword evidence="3" id="KW-1185">Reference proteome</keyword>
<dbReference type="Proteomes" id="UP000075714">
    <property type="component" value="Unassembled WGS sequence"/>
</dbReference>
<protein>
    <submittedName>
        <fullName evidence="2">Uncharacterized protein</fullName>
    </submittedName>
</protein>
<dbReference type="AlphaFoldDB" id="A0A150G0H2"/>
<name>A0A150G0H2_GONPE</name>
<feature type="region of interest" description="Disordered" evidence="1">
    <location>
        <begin position="40"/>
        <end position="70"/>
    </location>
</feature>
<feature type="compositionally biased region" description="Basic and acidic residues" evidence="1">
    <location>
        <begin position="117"/>
        <end position="130"/>
    </location>
</feature>
<feature type="region of interest" description="Disordered" evidence="1">
    <location>
        <begin position="1"/>
        <end position="26"/>
    </location>
</feature>
<feature type="compositionally biased region" description="Gly residues" evidence="1">
    <location>
        <begin position="41"/>
        <end position="51"/>
    </location>
</feature>
<feature type="compositionally biased region" description="Gly residues" evidence="1">
    <location>
        <begin position="640"/>
        <end position="652"/>
    </location>
</feature>
<feature type="compositionally biased region" description="Low complexity" evidence="1">
    <location>
        <begin position="495"/>
        <end position="506"/>
    </location>
</feature>